<dbReference type="InterPro" id="IPR050324">
    <property type="entry name" value="CDP-alcohol_PTase-I"/>
</dbReference>
<dbReference type="AlphaFoldDB" id="A0A9W8CT44"/>
<dbReference type="InterPro" id="IPR036412">
    <property type="entry name" value="HAD-like_sf"/>
</dbReference>
<evidence type="ECO:0000313" key="1">
    <source>
        <dbReference type="EMBL" id="KAJ1722803.1"/>
    </source>
</evidence>
<comment type="caution">
    <text evidence="1">The sequence shown here is derived from an EMBL/GenBank/DDBJ whole genome shotgun (WGS) entry which is preliminary data.</text>
</comment>
<dbReference type="Gene3D" id="3.40.50.1000">
    <property type="entry name" value="HAD superfamily/HAD-like"/>
    <property type="match status" value="2"/>
</dbReference>
<evidence type="ECO:0000313" key="2">
    <source>
        <dbReference type="Proteomes" id="UP001149813"/>
    </source>
</evidence>
<dbReference type="NCBIfam" id="TIGR01460">
    <property type="entry name" value="HAD-SF-IIA"/>
    <property type="match status" value="1"/>
</dbReference>
<keyword evidence="2" id="KW-1185">Reference proteome</keyword>
<dbReference type="PANTHER" id="PTHR14269">
    <property type="entry name" value="CDP-DIACYLGLYCEROL--GLYCEROL-3-PHOSPHATE 3-PHOSPHATIDYLTRANSFERASE-RELATED"/>
    <property type="match status" value="1"/>
</dbReference>
<dbReference type="OrthoDB" id="10251048at2759"/>
<dbReference type="InterPro" id="IPR006357">
    <property type="entry name" value="HAD-SF_hydro_IIA"/>
</dbReference>
<dbReference type="PANTHER" id="PTHR14269:SF4">
    <property type="entry name" value="CAT EYE SYNDROME CRITICAL REGION PROTEIN 5"/>
    <property type="match status" value="1"/>
</dbReference>
<dbReference type="InterPro" id="IPR006353">
    <property type="entry name" value="HAD-SF_hydro_IIA_CECR5"/>
</dbReference>
<dbReference type="Pfam" id="PF13344">
    <property type="entry name" value="Hydrolase_6"/>
    <property type="match status" value="1"/>
</dbReference>
<protein>
    <recommendedName>
        <fullName evidence="3">HAD-superfamily hydrolase</fullName>
    </recommendedName>
</protein>
<organism evidence="1 2">
    <name type="scientific">Coemansia erecta</name>
    <dbReference type="NCBI Taxonomy" id="147472"/>
    <lineage>
        <taxon>Eukaryota</taxon>
        <taxon>Fungi</taxon>
        <taxon>Fungi incertae sedis</taxon>
        <taxon>Zoopagomycota</taxon>
        <taxon>Kickxellomycotina</taxon>
        <taxon>Kickxellomycetes</taxon>
        <taxon>Kickxellales</taxon>
        <taxon>Kickxellaceae</taxon>
        <taxon>Coemansia</taxon>
    </lineage>
</organism>
<dbReference type="GO" id="GO:0046474">
    <property type="term" value="P:glycerophospholipid biosynthetic process"/>
    <property type="evidence" value="ECO:0007669"/>
    <property type="project" value="TreeGrafter"/>
</dbReference>
<dbReference type="EMBL" id="JANBOJ010000094">
    <property type="protein sequence ID" value="KAJ1722803.1"/>
    <property type="molecule type" value="Genomic_DNA"/>
</dbReference>
<dbReference type="NCBIfam" id="TIGR01456">
    <property type="entry name" value="CECR5"/>
    <property type="match status" value="1"/>
</dbReference>
<dbReference type="InterPro" id="IPR023214">
    <property type="entry name" value="HAD_sf"/>
</dbReference>
<sequence>MYCALRSSAGRAATATLGCQASFRRLLQTPASADWQLQTAVAFDIDGVLVKGKQTLEAGRRALSILSGNNKHGKRIPFVLLTNGGGVSEAAKAADISSRLGVEIHASQIVLAHSPMQSLVHRYGSQHVLVVGGIKNRCAEIARSYGFTNVSTPNDLVAWKPSLWPFMRAPASDHLSQPVGRDFSEHPFAAVLVFHDSFDFGRDLQVVTDVLRSQDAAAGRPFVRRQTAPLFMSNEDLVFSNEYPLPRFGQGAYHVCLRAMWQALHAGTDAPQLEYSLFGKPHPVQYRYAEGLLDRIAGSVGGMTDFERLRRCRRIYAVGDNPAADIKGANAAGWTSVLVRTGVFAGPPGSNDAVNPAAAVVDHVEDAVNWIVETEARRLAEMEPSQQ</sequence>
<accession>A0A9W8CT44</accession>
<dbReference type="Proteomes" id="UP001149813">
    <property type="component" value="Unassembled WGS sequence"/>
</dbReference>
<dbReference type="GO" id="GO:0005739">
    <property type="term" value="C:mitochondrion"/>
    <property type="evidence" value="ECO:0007669"/>
    <property type="project" value="TreeGrafter"/>
</dbReference>
<name>A0A9W8CT44_9FUNG</name>
<gene>
    <name evidence="1" type="ORF">LPJ53_002817</name>
</gene>
<dbReference type="Pfam" id="PF13242">
    <property type="entry name" value="Hydrolase_like"/>
    <property type="match status" value="1"/>
</dbReference>
<dbReference type="SUPFAM" id="SSF56784">
    <property type="entry name" value="HAD-like"/>
    <property type="match status" value="1"/>
</dbReference>
<evidence type="ECO:0008006" key="3">
    <source>
        <dbReference type="Google" id="ProtNLM"/>
    </source>
</evidence>
<proteinExistence type="predicted"/>
<reference evidence="1" key="1">
    <citation type="submission" date="2022-07" db="EMBL/GenBank/DDBJ databases">
        <title>Phylogenomic reconstructions and comparative analyses of Kickxellomycotina fungi.</title>
        <authorList>
            <person name="Reynolds N.K."/>
            <person name="Stajich J.E."/>
            <person name="Barry K."/>
            <person name="Grigoriev I.V."/>
            <person name="Crous P."/>
            <person name="Smith M.E."/>
        </authorList>
    </citation>
    <scope>NUCLEOTIDE SEQUENCE</scope>
    <source>
        <strain evidence="1">NBRC 32514</strain>
    </source>
</reference>